<keyword evidence="1" id="KW-0472">Membrane</keyword>
<dbReference type="EMBL" id="MOOS01000002">
    <property type="protein sequence ID" value="OUB78437.1"/>
    <property type="molecule type" value="Genomic_DNA"/>
</dbReference>
<proteinExistence type="predicted"/>
<keyword evidence="1" id="KW-0812">Transmembrane</keyword>
<evidence type="ECO:0000313" key="3">
    <source>
        <dbReference type="Proteomes" id="UP000194853"/>
    </source>
</evidence>
<protein>
    <recommendedName>
        <fullName evidence="4">Conjugal transfer protein</fullName>
    </recommendedName>
</protein>
<evidence type="ECO:0000256" key="1">
    <source>
        <dbReference type="SAM" id="Phobius"/>
    </source>
</evidence>
<feature type="transmembrane region" description="Helical" evidence="1">
    <location>
        <begin position="33"/>
        <end position="54"/>
    </location>
</feature>
<evidence type="ECO:0008006" key="4">
    <source>
        <dbReference type="Google" id="ProtNLM"/>
    </source>
</evidence>
<dbReference type="AlphaFoldDB" id="A0A9X6ML96"/>
<keyword evidence="1" id="KW-1133">Transmembrane helix</keyword>
<accession>A0A9X6ML96</accession>
<dbReference type="Proteomes" id="UP000194853">
    <property type="component" value="Unassembled WGS sequence"/>
</dbReference>
<dbReference type="InterPro" id="IPR025608">
    <property type="entry name" value="TcpE"/>
</dbReference>
<sequence length="139" mass="16571">MDNFNYTKFFKYPIKIYRIGKLEFANGVELRKLLFGSTVFVITLAILTYIALIGGKTTVNFFIDNWIKITVIVPMVSIFVAFSFKYDNKPINRFFIDRYRFYRHKNKVIENFRVIDDSQYQKPLQYEAYHTKKKGSESC</sequence>
<comment type="caution">
    <text evidence="2">The sequence shown here is derived from an EMBL/GenBank/DDBJ whole genome shotgun (WGS) entry which is preliminary data.</text>
</comment>
<reference evidence="2 3" key="1">
    <citation type="submission" date="2016-10" db="EMBL/GenBank/DDBJ databases">
        <title>Comparative genomics of Bacillus thuringiensis reveals a path to pathogens against multiple invertebrate hosts.</title>
        <authorList>
            <person name="Zheng J."/>
            <person name="Gao Q."/>
            <person name="Liu H."/>
            <person name="Peng D."/>
            <person name="Ruan L."/>
            <person name="Sun M."/>
        </authorList>
    </citation>
    <scope>NUCLEOTIDE SEQUENCE [LARGE SCALE GENOMIC DNA]</scope>
    <source>
        <strain evidence="2">BGSC 4CF1</strain>
    </source>
</reference>
<evidence type="ECO:0000313" key="2">
    <source>
        <dbReference type="EMBL" id="OUB78437.1"/>
    </source>
</evidence>
<organism evidence="2 3">
    <name type="scientific">Bacillus thuringiensis subsp. jegathesan</name>
    <dbReference type="NCBI Taxonomy" id="56955"/>
    <lineage>
        <taxon>Bacteria</taxon>
        <taxon>Bacillati</taxon>
        <taxon>Bacillota</taxon>
        <taxon>Bacilli</taxon>
        <taxon>Bacillales</taxon>
        <taxon>Bacillaceae</taxon>
        <taxon>Bacillus</taxon>
        <taxon>Bacillus cereus group</taxon>
    </lineage>
</organism>
<feature type="transmembrane region" description="Helical" evidence="1">
    <location>
        <begin position="66"/>
        <end position="84"/>
    </location>
</feature>
<dbReference type="RefSeq" id="WP_086403545.1">
    <property type="nucleotide sequence ID" value="NZ_MOOS01000002.1"/>
</dbReference>
<gene>
    <name evidence="2" type="ORF">BK750_00165</name>
</gene>
<name>A0A9X6ML96_BACTJ</name>
<dbReference type="Pfam" id="PF12648">
    <property type="entry name" value="TcpE"/>
    <property type="match status" value="1"/>
</dbReference>